<keyword evidence="4" id="KW-0808">Transferase</keyword>
<evidence type="ECO:0000256" key="6">
    <source>
        <dbReference type="ARBA" id="ARBA00048493"/>
    </source>
</evidence>
<evidence type="ECO:0000256" key="2">
    <source>
        <dbReference type="ARBA" id="ARBA00010401"/>
    </source>
</evidence>
<protein>
    <recommendedName>
        <fullName evidence="3">UDP-N-acetylglucosamine diphosphorylase</fullName>
        <ecNumber evidence="3">2.7.7.23</ecNumber>
    </recommendedName>
</protein>
<gene>
    <name evidence="8" type="ORF">EGW08_004752</name>
</gene>
<feature type="region of interest" description="Disordered" evidence="7">
    <location>
        <begin position="443"/>
        <end position="471"/>
    </location>
</feature>
<evidence type="ECO:0000313" key="8">
    <source>
        <dbReference type="EMBL" id="RUS87498.1"/>
    </source>
</evidence>
<evidence type="ECO:0000313" key="9">
    <source>
        <dbReference type="Proteomes" id="UP000271974"/>
    </source>
</evidence>
<name>A0A3S1BN48_ELYCH</name>
<dbReference type="Proteomes" id="UP000271974">
    <property type="component" value="Unassembled WGS sequence"/>
</dbReference>
<dbReference type="InterPro" id="IPR002618">
    <property type="entry name" value="UDPGP_fam"/>
</dbReference>
<comment type="catalytic activity">
    <reaction evidence="6">
        <text>N-acetyl-alpha-D-glucosamine 1-phosphate + UTP + H(+) = UDP-N-acetyl-alpha-D-glucosamine + diphosphate</text>
        <dbReference type="Rhea" id="RHEA:13509"/>
        <dbReference type="ChEBI" id="CHEBI:15378"/>
        <dbReference type="ChEBI" id="CHEBI:33019"/>
        <dbReference type="ChEBI" id="CHEBI:46398"/>
        <dbReference type="ChEBI" id="CHEBI:57705"/>
        <dbReference type="ChEBI" id="CHEBI:57776"/>
        <dbReference type="EC" id="2.7.7.23"/>
    </reaction>
</comment>
<evidence type="ECO:0000256" key="4">
    <source>
        <dbReference type="ARBA" id="ARBA00022679"/>
    </source>
</evidence>
<evidence type="ECO:0000256" key="1">
    <source>
        <dbReference type="ARBA" id="ARBA00005208"/>
    </source>
</evidence>
<organism evidence="8 9">
    <name type="scientific">Elysia chlorotica</name>
    <name type="common">Eastern emerald elysia</name>
    <name type="synonym">Sea slug</name>
    <dbReference type="NCBI Taxonomy" id="188477"/>
    <lineage>
        <taxon>Eukaryota</taxon>
        <taxon>Metazoa</taxon>
        <taxon>Spiralia</taxon>
        <taxon>Lophotrochozoa</taxon>
        <taxon>Mollusca</taxon>
        <taxon>Gastropoda</taxon>
        <taxon>Heterobranchia</taxon>
        <taxon>Euthyneura</taxon>
        <taxon>Panpulmonata</taxon>
        <taxon>Sacoglossa</taxon>
        <taxon>Placobranchoidea</taxon>
        <taxon>Plakobranchidae</taxon>
        <taxon>Elysia</taxon>
    </lineage>
</organism>
<keyword evidence="5" id="KW-0548">Nucleotidyltransferase</keyword>
<dbReference type="EMBL" id="RQTK01000109">
    <property type="protein sequence ID" value="RUS87498.1"/>
    <property type="molecule type" value="Genomic_DNA"/>
</dbReference>
<evidence type="ECO:0000256" key="5">
    <source>
        <dbReference type="ARBA" id="ARBA00022695"/>
    </source>
</evidence>
<evidence type="ECO:0000256" key="7">
    <source>
        <dbReference type="SAM" id="MobiDB-lite"/>
    </source>
</evidence>
<comment type="pathway">
    <text evidence="1">Nucleotide-sugar biosynthesis; UDP-N-acetyl-alpha-D-glucosamine biosynthesis; UDP-N-acetyl-alpha-D-glucosamine from N-acetyl-alpha-D-glucosamine 1-phosphate: step 1/1.</text>
</comment>
<proteinExistence type="inferred from homology"/>
<dbReference type="Gene3D" id="3.90.550.10">
    <property type="entry name" value="Spore Coat Polysaccharide Biosynthesis Protein SpsA, Chain A"/>
    <property type="match status" value="1"/>
</dbReference>
<dbReference type="CDD" id="cd04193">
    <property type="entry name" value="UDPGlcNAc_PPase"/>
    <property type="match status" value="1"/>
</dbReference>
<dbReference type="PANTHER" id="PTHR11952:SF2">
    <property type="entry name" value="LD24639P"/>
    <property type="match status" value="1"/>
</dbReference>
<evidence type="ECO:0000256" key="3">
    <source>
        <dbReference type="ARBA" id="ARBA00012457"/>
    </source>
</evidence>
<dbReference type="FunFam" id="3.90.550.10:FF:000043">
    <property type="entry name" value="UDP-N-acetylhexosamine pyrophosphorylase isoform X2"/>
    <property type="match status" value="1"/>
</dbReference>
<keyword evidence="9" id="KW-1185">Reference proteome</keyword>
<sequence length="520" mass="57442">MDVSALRQKCEAAGQTHLLQFWDGLNETEQAALAAEIEHTDLAEAHDFFLSAQETMAEADEKIDEHLEPLESAVCGSVARTSPEQLTKYWDLGLSAVSKSEVAVLLLAGGQGTRLGVAYPKGMYDVGLPSGRTLYQIQAERILKLQRLAEAAHGKQCSIPWYIMTSEHTKEATEKFFSSHNHFGLSQENVMLFEQSLLPCFDFDGKIILETKSKMALAPAGNGGLYKALRDRGVLEDLSKRGIKSVHVYCVDNILVKMADPVFIGFCLSKGAECGAKVVEKTMPKEAVGVVCKVSNKYQVVEYSEITLRTAEKRAHDGRLLFNAGNICNHFFTTDFLHKVCLKENESLLKHHVAKKKIPFVDSDGQQQKPTTPNGIKMEKFVFDVFQFAQNFGVWEVLREDEFSPLKNAEGQPKDTPTVCRHALMSLHHRYILAAGGRFTHSDGSPYPDIQSNNNISQNGSNGQQSHEEEETIVCEISPLVSYSGEGLEEIVKGKSFTPPTVIDLDPTTLGTVISQNGSN</sequence>
<comment type="caution">
    <text evidence="8">The sequence shown here is derived from an EMBL/GenBank/DDBJ whole genome shotgun (WGS) entry which is preliminary data.</text>
</comment>
<dbReference type="SUPFAM" id="SSF53448">
    <property type="entry name" value="Nucleotide-diphospho-sugar transferases"/>
    <property type="match status" value="1"/>
</dbReference>
<dbReference type="OrthoDB" id="532420at2759"/>
<dbReference type="Pfam" id="PF01704">
    <property type="entry name" value="UDPGP"/>
    <property type="match status" value="1"/>
</dbReference>
<reference evidence="8 9" key="1">
    <citation type="submission" date="2019-01" db="EMBL/GenBank/DDBJ databases">
        <title>A draft genome assembly of the solar-powered sea slug Elysia chlorotica.</title>
        <authorList>
            <person name="Cai H."/>
            <person name="Li Q."/>
            <person name="Fang X."/>
            <person name="Li J."/>
            <person name="Curtis N.E."/>
            <person name="Altenburger A."/>
            <person name="Shibata T."/>
            <person name="Feng M."/>
            <person name="Maeda T."/>
            <person name="Schwartz J.A."/>
            <person name="Shigenobu S."/>
            <person name="Lundholm N."/>
            <person name="Nishiyama T."/>
            <person name="Yang H."/>
            <person name="Hasebe M."/>
            <person name="Li S."/>
            <person name="Pierce S.K."/>
            <person name="Wang J."/>
        </authorList>
    </citation>
    <scope>NUCLEOTIDE SEQUENCE [LARGE SCALE GENOMIC DNA]</scope>
    <source>
        <strain evidence="8">EC2010</strain>
        <tissue evidence="8">Whole organism of an adult</tissue>
    </source>
</reference>
<comment type="similarity">
    <text evidence="2">Belongs to the UDPGP type 1 family.</text>
</comment>
<dbReference type="PANTHER" id="PTHR11952">
    <property type="entry name" value="UDP- GLUCOSE PYROPHOSPHORYLASE"/>
    <property type="match status" value="1"/>
</dbReference>
<dbReference type="GO" id="GO:0006048">
    <property type="term" value="P:UDP-N-acetylglucosamine biosynthetic process"/>
    <property type="evidence" value="ECO:0007669"/>
    <property type="project" value="TreeGrafter"/>
</dbReference>
<dbReference type="InterPro" id="IPR039741">
    <property type="entry name" value="UDP-sugar_pyrophosphorylase"/>
</dbReference>
<dbReference type="AlphaFoldDB" id="A0A3S1BN48"/>
<dbReference type="GO" id="GO:0003977">
    <property type="term" value="F:UDP-N-acetylglucosamine diphosphorylase activity"/>
    <property type="evidence" value="ECO:0007669"/>
    <property type="project" value="UniProtKB-EC"/>
</dbReference>
<feature type="compositionally biased region" description="Low complexity" evidence="7">
    <location>
        <begin position="450"/>
        <end position="465"/>
    </location>
</feature>
<accession>A0A3S1BN48</accession>
<dbReference type="EC" id="2.7.7.23" evidence="3"/>
<dbReference type="InterPro" id="IPR029044">
    <property type="entry name" value="Nucleotide-diphossugar_trans"/>
</dbReference>
<dbReference type="STRING" id="188477.A0A3S1BN48"/>